<evidence type="ECO:0000259" key="13">
    <source>
        <dbReference type="PROSITE" id="PS50888"/>
    </source>
</evidence>
<keyword evidence="8" id="KW-0010">Activator</keyword>
<evidence type="ECO:0000256" key="11">
    <source>
        <dbReference type="SAM" id="Coils"/>
    </source>
</evidence>
<evidence type="ECO:0000256" key="3">
    <source>
        <dbReference type="ARBA" id="ARBA00008289"/>
    </source>
</evidence>
<dbReference type="InterPro" id="IPR021802">
    <property type="entry name" value="MiT/TFE_C"/>
</dbReference>
<dbReference type="PANTHER" id="PTHR45776:SF1">
    <property type="entry name" value="TRANSCRIPTION FACTOR EC"/>
    <property type="match status" value="1"/>
</dbReference>
<feature type="region of interest" description="Disordered" evidence="12">
    <location>
        <begin position="296"/>
        <end position="315"/>
    </location>
</feature>
<dbReference type="InterPro" id="IPR011598">
    <property type="entry name" value="bHLH_dom"/>
</dbReference>
<feature type="coiled-coil region" evidence="11">
    <location>
        <begin position="219"/>
        <end position="253"/>
    </location>
</feature>
<dbReference type="PANTHER" id="PTHR45776">
    <property type="entry name" value="MIP04163P"/>
    <property type="match status" value="1"/>
</dbReference>
<dbReference type="SMART" id="SM00353">
    <property type="entry name" value="HLH"/>
    <property type="match status" value="1"/>
</dbReference>
<proteinExistence type="inferred from homology"/>
<dbReference type="Gene3D" id="4.10.280.10">
    <property type="entry name" value="Helix-loop-helix DNA-binding domain"/>
    <property type="match status" value="1"/>
</dbReference>
<feature type="region of interest" description="Disordered" evidence="12">
    <location>
        <begin position="344"/>
        <end position="382"/>
    </location>
</feature>
<dbReference type="Ensembl" id="ENSPKIT00000023394.1">
    <property type="protein sequence ID" value="ENSPKIP00000011451.1"/>
    <property type="gene ID" value="ENSPKIG00000018525.1"/>
</dbReference>
<dbReference type="SUPFAM" id="SSF47459">
    <property type="entry name" value="HLH, helix-loop-helix DNA-binding domain"/>
    <property type="match status" value="1"/>
</dbReference>
<evidence type="ECO:0000256" key="7">
    <source>
        <dbReference type="ARBA" id="ARBA00023125"/>
    </source>
</evidence>
<dbReference type="CDD" id="cd18926">
    <property type="entry name" value="bHLHzip_MITF"/>
    <property type="match status" value="1"/>
</dbReference>
<evidence type="ECO:0000256" key="1">
    <source>
        <dbReference type="ARBA" id="ARBA00004123"/>
    </source>
</evidence>
<dbReference type="Proteomes" id="UP000261540">
    <property type="component" value="Unplaced"/>
</dbReference>
<evidence type="ECO:0000256" key="2">
    <source>
        <dbReference type="ARBA" id="ARBA00004496"/>
    </source>
</evidence>
<keyword evidence="7" id="KW-0238">DNA-binding</keyword>
<evidence type="ECO:0000313" key="15">
    <source>
        <dbReference type="Proteomes" id="UP000261540"/>
    </source>
</evidence>
<keyword evidence="11" id="KW-0175">Coiled coil</keyword>
<dbReference type="FunFam" id="4.10.280.10:FF:000003">
    <property type="entry name" value="microphthalmia-associated transcription factor isoform X1"/>
    <property type="match status" value="1"/>
</dbReference>
<protein>
    <recommendedName>
        <fullName evidence="4">Transcription factor EC</fullName>
    </recommendedName>
</protein>
<dbReference type="Pfam" id="PF15951">
    <property type="entry name" value="MITF_TFEB_C_3_N"/>
    <property type="match status" value="1"/>
</dbReference>
<name>A0A3B3R177_9TELE</name>
<dbReference type="GO" id="GO:0000981">
    <property type="term" value="F:DNA-binding transcription factor activity, RNA polymerase II-specific"/>
    <property type="evidence" value="ECO:0007669"/>
    <property type="project" value="TreeGrafter"/>
</dbReference>
<organism evidence="14 15">
    <name type="scientific">Paramormyrops kingsleyae</name>
    <dbReference type="NCBI Taxonomy" id="1676925"/>
    <lineage>
        <taxon>Eukaryota</taxon>
        <taxon>Metazoa</taxon>
        <taxon>Chordata</taxon>
        <taxon>Craniata</taxon>
        <taxon>Vertebrata</taxon>
        <taxon>Euteleostomi</taxon>
        <taxon>Actinopterygii</taxon>
        <taxon>Neopterygii</taxon>
        <taxon>Teleostei</taxon>
        <taxon>Osteoglossocephala</taxon>
        <taxon>Osteoglossomorpha</taxon>
        <taxon>Osteoglossiformes</taxon>
        <taxon>Mormyridae</taxon>
        <taxon>Paramormyrops</taxon>
    </lineage>
</organism>
<dbReference type="GO" id="GO:0005634">
    <property type="term" value="C:nucleus"/>
    <property type="evidence" value="ECO:0007669"/>
    <property type="project" value="UniProtKB-SubCell"/>
</dbReference>
<dbReference type="GO" id="GO:0000978">
    <property type="term" value="F:RNA polymerase II cis-regulatory region sequence-specific DNA binding"/>
    <property type="evidence" value="ECO:0007669"/>
    <property type="project" value="TreeGrafter"/>
</dbReference>
<feature type="compositionally biased region" description="Low complexity" evidence="12">
    <location>
        <begin position="361"/>
        <end position="376"/>
    </location>
</feature>
<comment type="similarity">
    <text evidence="3">Belongs to the MiT/TFE family.</text>
</comment>
<evidence type="ECO:0000313" key="14">
    <source>
        <dbReference type="Ensembl" id="ENSPKIP00000011451.1"/>
    </source>
</evidence>
<dbReference type="PROSITE" id="PS50888">
    <property type="entry name" value="BHLH"/>
    <property type="match status" value="1"/>
</dbReference>
<dbReference type="GO" id="GO:0046983">
    <property type="term" value="F:protein dimerization activity"/>
    <property type="evidence" value="ECO:0007669"/>
    <property type="project" value="InterPro"/>
</dbReference>
<dbReference type="GeneTree" id="ENSGT00940000159404"/>
<reference evidence="14" key="1">
    <citation type="submission" date="2025-08" db="UniProtKB">
        <authorList>
            <consortium name="Ensembl"/>
        </authorList>
    </citation>
    <scope>IDENTIFICATION</scope>
</reference>
<accession>A0A3B3R177</accession>
<evidence type="ECO:0000256" key="9">
    <source>
        <dbReference type="ARBA" id="ARBA00023163"/>
    </source>
</evidence>
<dbReference type="Pfam" id="PF11851">
    <property type="entry name" value="DUF3371"/>
    <property type="match status" value="1"/>
</dbReference>
<keyword evidence="5" id="KW-0678">Repressor</keyword>
<feature type="domain" description="BHLH" evidence="13">
    <location>
        <begin position="166"/>
        <end position="219"/>
    </location>
</feature>
<evidence type="ECO:0000256" key="6">
    <source>
        <dbReference type="ARBA" id="ARBA00023015"/>
    </source>
</evidence>
<sequence>MPHLADCSYYDMRDGGRVLNVQGHLESPKYSLQPSQAQQLKQYLALGSKLAGCGPLEPVSHSHQGQLPVPIPIIHSGHPALPSTGSPPDSPATLMPIACSAKDSEFPMDEVIDDLISLESTFSNEGLGCMDTHLTMQNNGSHSNSMMDVYGTEQEHDTRVLAKERQKKDNHNLIERRRRYNINYRIKELGTLIPKSNDPDMRWNKGTILKASVEYIKWLQKEQQHGRELEGRQRRLEQANRRLLLRIQELEIQARAHGLPSMAPSLGSTESPSHLLKLQQMPHAQQAVYQEDLSGDYAESPIAPPTGHTEHGGTVVAFSDPLSHFTDFFNGTLKEESRLDHILPGGSLSPFDADPLLSATSPPASKGSSRRSSFSTDDGDDL</sequence>
<evidence type="ECO:0000256" key="4">
    <source>
        <dbReference type="ARBA" id="ARBA00019430"/>
    </source>
</evidence>
<keyword evidence="15" id="KW-1185">Reference proteome</keyword>
<dbReference type="Pfam" id="PF00010">
    <property type="entry name" value="HLH"/>
    <property type="match status" value="1"/>
</dbReference>
<dbReference type="GeneID" id="111838555"/>
<keyword evidence="9" id="KW-0804">Transcription</keyword>
<evidence type="ECO:0000256" key="12">
    <source>
        <dbReference type="SAM" id="MobiDB-lite"/>
    </source>
</evidence>
<evidence type="ECO:0000256" key="10">
    <source>
        <dbReference type="ARBA" id="ARBA00023242"/>
    </source>
</evidence>
<dbReference type="InterPro" id="IPR036638">
    <property type="entry name" value="HLH_DNA-bd_sf"/>
</dbReference>
<comment type="subcellular location">
    <subcellularLocation>
        <location evidence="2">Cytoplasm</location>
    </subcellularLocation>
    <subcellularLocation>
        <location evidence="1">Nucleus</location>
    </subcellularLocation>
</comment>
<evidence type="ECO:0000256" key="8">
    <source>
        <dbReference type="ARBA" id="ARBA00023159"/>
    </source>
</evidence>
<dbReference type="STRING" id="1676925.ENSPKIP00000011451"/>
<dbReference type="AlphaFoldDB" id="A0A3B3R177"/>
<reference evidence="14" key="2">
    <citation type="submission" date="2025-09" db="UniProtKB">
        <authorList>
            <consortium name="Ensembl"/>
        </authorList>
    </citation>
    <scope>IDENTIFICATION</scope>
</reference>
<keyword evidence="10" id="KW-0539">Nucleus</keyword>
<keyword evidence="6" id="KW-0805">Transcription regulation</keyword>
<dbReference type="InterPro" id="IPR031867">
    <property type="entry name" value="MiT/TFE_N"/>
</dbReference>
<dbReference type="GO" id="GO:0005737">
    <property type="term" value="C:cytoplasm"/>
    <property type="evidence" value="ECO:0007669"/>
    <property type="project" value="UniProtKB-SubCell"/>
</dbReference>
<dbReference type="RefSeq" id="XP_023657414.1">
    <property type="nucleotide sequence ID" value="XM_023801646.2"/>
</dbReference>
<evidence type="ECO:0000256" key="5">
    <source>
        <dbReference type="ARBA" id="ARBA00022491"/>
    </source>
</evidence>